<dbReference type="PROSITE" id="PS51318">
    <property type="entry name" value="TAT"/>
    <property type="match status" value="1"/>
</dbReference>
<dbReference type="Pfam" id="PF00497">
    <property type="entry name" value="SBP_bac_3"/>
    <property type="match status" value="1"/>
</dbReference>
<comment type="similarity">
    <text evidence="1">Belongs to the bacterial solute-binding protein 3 family.</text>
</comment>
<keyword evidence="4" id="KW-0812">Transmembrane</keyword>
<name>A0A3N1MBB3_9PROT</name>
<dbReference type="PANTHER" id="PTHR30085:SF6">
    <property type="entry name" value="ABC TRANSPORTER GLUTAMINE-BINDING PROTEIN GLNH"/>
    <property type="match status" value="1"/>
</dbReference>
<dbReference type="InterPro" id="IPR001638">
    <property type="entry name" value="Solute-binding_3/MltF_N"/>
</dbReference>
<dbReference type="Proteomes" id="UP000278222">
    <property type="component" value="Unassembled WGS sequence"/>
</dbReference>
<organism evidence="6 7">
    <name type="scientific">Stella humosa</name>
    <dbReference type="NCBI Taxonomy" id="94"/>
    <lineage>
        <taxon>Bacteria</taxon>
        <taxon>Pseudomonadati</taxon>
        <taxon>Pseudomonadota</taxon>
        <taxon>Alphaproteobacteria</taxon>
        <taxon>Rhodospirillales</taxon>
        <taxon>Stellaceae</taxon>
        <taxon>Stella</taxon>
    </lineage>
</organism>
<keyword evidence="7" id="KW-1185">Reference proteome</keyword>
<evidence type="ECO:0000313" key="6">
    <source>
        <dbReference type="EMBL" id="ROQ01011.1"/>
    </source>
</evidence>
<keyword evidence="2" id="KW-0813">Transport</keyword>
<dbReference type="OrthoDB" id="9768183at2"/>
<dbReference type="RefSeq" id="WP_123687816.1">
    <property type="nucleotide sequence ID" value="NZ_AP019700.1"/>
</dbReference>
<dbReference type="PANTHER" id="PTHR30085">
    <property type="entry name" value="AMINO ACID ABC TRANSPORTER PERMEASE"/>
    <property type="match status" value="1"/>
</dbReference>
<dbReference type="EMBL" id="RJKX01000011">
    <property type="protein sequence ID" value="ROQ01011.1"/>
    <property type="molecule type" value="Genomic_DNA"/>
</dbReference>
<dbReference type="SMART" id="SM00062">
    <property type="entry name" value="PBPb"/>
    <property type="match status" value="1"/>
</dbReference>
<keyword evidence="3" id="KW-0732">Signal</keyword>
<evidence type="ECO:0000259" key="5">
    <source>
        <dbReference type="SMART" id="SM00062"/>
    </source>
</evidence>
<dbReference type="Gene3D" id="3.40.190.10">
    <property type="entry name" value="Periplasmic binding protein-like II"/>
    <property type="match status" value="2"/>
</dbReference>
<dbReference type="SUPFAM" id="SSF53850">
    <property type="entry name" value="Periplasmic binding protein-like II"/>
    <property type="match status" value="1"/>
</dbReference>
<reference evidence="6 7" key="1">
    <citation type="submission" date="2018-11" db="EMBL/GenBank/DDBJ databases">
        <title>Genomic Encyclopedia of Type Strains, Phase IV (KMG-IV): sequencing the most valuable type-strain genomes for metagenomic binning, comparative biology and taxonomic classification.</title>
        <authorList>
            <person name="Goeker M."/>
        </authorList>
    </citation>
    <scope>NUCLEOTIDE SEQUENCE [LARGE SCALE GENOMIC DNA]</scope>
    <source>
        <strain evidence="6 7">DSM 5900</strain>
    </source>
</reference>
<evidence type="ECO:0000313" key="7">
    <source>
        <dbReference type="Proteomes" id="UP000278222"/>
    </source>
</evidence>
<dbReference type="InterPro" id="IPR006311">
    <property type="entry name" value="TAT_signal"/>
</dbReference>
<feature type="transmembrane region" description="Helical" evidence="4">
    <location>
        <begin position="24"/>
        <end position="46"/>
    </location>
</feature>
<keyword evidence="4" id="KW-1133">Transmembrane helix</keyword>
<sequence>MSIRNEDKPAAQGQDGQTVSRRDIFQLSAGAAGVAAAAGIVGGGVMMPRAAMAQTMDNSKSKLYEVLKRGKLIVGTGSTNPPWHFEDRSGKLVGMDIDLARLIAKSLFDDYEKVEYVIQGSDARIPSLVTNKVDIVVQWMTVTAGRAQQVDFTIPYYREGVGVMLMANGKYKQFADLKSAGKAVKIGAMQNVFIEEWVKKGLPEATVEQFDSPDSVLQALNARRVDGYLADQSAMRWVMQQFPNRYTDAGYGWMPNSYASAVRPGDPIWLNWVNTVYKEAMMGVDFDYFAASYKKWFGIELPTPKVGFPQEFA</sequence>
<protein>
    <submittedName>
        <fullName evidence="6">Amino acid ABC transporter substrate-binding protein (PAAT family)</fullName>
    </submittedName>
</protein>
<dbReference type="GO" id="GO:0030288">
    <property type="term" value="C:outer membrane-bounded periplasmic space"/>
    <property type="evidence" value="ECO:0007669"/>
    <property type="project" value="TreeGrafter"/>
</dbReference>
<evidence type="ECO:0000256" key="1">
    <source>
        <dbReference type="ARBA" id="ARBA00010333"/>
    </source>
</evidence>
<keyword evidence="4" id="KW-0472">Membrane</keyword>
<accession>A0A3N1MBB3</accession>
<evidence type="ECO:0000256" key="3">
    <source>
        <dbReference type="ARBA" id="ARBA00022729"/>
    </source>
</evidence>
<evidence type="ECO:0000256" key="2">
    <source>
        <dbReference type="ARBA" id="ARBA00022448"/>
    </source>
</evidence>
<gene>
    <name evidence="6" type="ORF">EDC65_0182</name>
</gene>
<feature type="domain" description="Solute-binding protein family 3/N-terminal" evidence="5">
    <location>
        <begin position="71"/>
        <end position="300"/>
    </location>
</feature>
<comment type="caution">
    <text evidence="6">The sequence shown here is derived from an EMBL/GenBank/DDBJ whole genome shotgun (WGS) entry which is preliminary data.</text>
</comment>
<dbReference type="GO" id="GO:0006865">
    <property type="term" value="P:amino acid transport"/>
    <property type="evidence" value="ECO:0007669"/>
    <property type="project" value="TreeGrafter"/>
</dbReference>
<dbReference type="AlphaFoldDB" id="A0A3N1MBB3"/>
<evidence type="ECO:0000256" key="4">
    <source>
        <dbReference type="SAM" id="Phobius"/>
    </source>
</evidence>
<proteinExistence type="inferred from homology"/>
<dbReference type="InterPro" id="IPR051455">
    <property type="entry name" value="Bact_solute-bind_prot3"/>
</dbReference>
<dbReference type="GO" id="GO:0005576">
    <property type="term" value="C:extracellular region"/>
    <property type="evidence" value="ECO:0007669"/>
    <property type="project" value="TreeGrafter"/>
</dbReference>